<dbReference type="EMBL" id="KU052222">
    <property type="protein sequence ID" value="API81737.1"/>
    <property type="molecule type" value="Genomic_DNA"/>
</dbReference>
<evidence type="ECO:0000313" key="1">
    <source>
        <dbReference type="EMBL" id="API81737.1"/>
    </source>
</evidence>
<dbReference type="InterPro" id="IPR008615">
    <property type="entry name" value="FNIP"/>
</dbReference>
<dbReference type="Pfam" id="PF05725">
    <property type="entry name" value="FNIP"/>
    <property type="match status" value="2"/>
</dbReference>
<dbReference type="InterPro" id="IPR051251">
    <property type="entry name" value="STK_FNIP-Repeat"/>
</dbReference>
<reference evidence="1" key="1">
    <citation type="journal article" date="2016" name="Nature">
        <title>Host genome integration and giant virus-induced reactivation of the virophage mavirus.</title>
        <authorList>
            <person name="Fischer M.G."/>
            <person name="Hackl T."/>
        </authorList>
    </citation>
    <scope>NUCLEOTIDE SEQUENCE [LARGE SCALE GENOMIC DNA]</scope>
    <source>
        <strain evidence="1">Endo_mavirus</strain>
    </source>
</reference>
<evidence type="ECO:0008006" key="2">
    <source>
        <dbReference type="Google" id="ProtNLM"/>
    </source>
</evidence>
<name>A0A1L4BK95_9VIRU</name>
<organism evidence="1">
    <name type="scientific">Cafeteriavirus-dependent mavirus</name>
    <dbReference type="NCBI Taxonomy" id="1932923"/>
    <lineage>
        <taxon>Viruses</taxon>
        <taxon>Varidnaviria</taxon>
        <taxon>Bamfordvirae</taxon>
        <taxon>Preplasmiviricota</taxon>
        <taxon>Polisuviricotina</taxon>
        <taxon>Virophaviricetes</taxon>
        <taxon>Lavidavirales</taxon>
        <taxon>Maviroviridae</taxon>
        <taxon>Mavirus</taxon>
        <taxon>Mavirus cafeteriae</taxon>
    </lineage>
</organism>
<dbReference type="SMR" id="A0A1L4BK95"/>
<dbReference type="PANTHER" id="PTHR32134:SF92">
    <property type="entry name" value="FNIP REPEAT-CONTAINING PROTEIN"/>
    <property type="match status" value="1"/>
</dbReference>
<sequence>MTFNVHCFNRFSNDLNITIKFNKIYNVEFPNNTTNIIFGDEFNQPLNKVKWPESLKCVVFGKRFNQTLEKVILPDSVITIIFLGCYNQSLDYVKWPKLLKELFFDDKRFNQPLNFLPESLNLLQFHFRNNNKSKILRESQNIPRYTKVKWGY</sequence>
<protein>
    <recommendedName>
        <fullName evidence="2">FNIP repeat-containing protein</fullName>
    </recommendedName>
</protein>
<gene>
    <name evidence="1" type="primary">MV20</name>
    <name evidence="1" type="ORF">Mvrk_gpp20</name>
</gene>
<dbReference type="PANTHER" id="PTHR32134">
    <property type="entry name" value="FNIP REPEAT-CONTAINING PROTEIN"/>
    <property type="match status" value="1"/>
</dbReference>
<accession>A0A1L4BK95</accession>
<proteinExistence type="predicted"/>